<accession>A0ABV8XU49</accession>
<organism evidence="12 13">
    <name type="scientific">Deinococcus navajonensis</name>
    <dbReference type="NCBI Taxonomy" id="309884"/>
    <lineage>
        <taxon>Bacteria</taxon>
        <taxon>Thermotogati</taxon>
        <taxon>Deinococcota</taxon>
        <taxon>Deinococci</taxon>
        <taxon>Deinococcales</taxon>
        <taxon>Deinococcaceae</taxon>
        <taxon>Deinococcus</taxon>
    </lineage>
</organism>
<dbReference type="InterPro" id="IPR041916">
    <property type="entry name" value="Anti_sigma_zinc_sf"/>
</dbReference>
<evidence type="ECO:0000256" key="3">
    <source>
        <dbReference type="ARBA" id="ARBA00022475"/>
    </source>
</evidence>
<evidence type="ECO:0000256" key="7">
    <source>
        <dbReference type="ARBA" id="ARBA00029829"/>
    </source>
</evidence>
<comment type="subcellular location">
    <subcellularLocation>
        <location evidence="2">Cell membrane</location>
    </subcellularLocation>
    <subcellularLocation>
        <location evidence="1">Membrane</location>
        <topology evidence="1">Single-pass membrane protein</topology>
    </subcellularLocation>
</comment>
<keyword evidence="5 10" id="KW-1133">Transmembrane helix</keyword>
<dbReference type="PANTHER" id="PTHR37461">
    <property type="entry name" value="ANTI-SIGMA-K FACTOR RSKA"/>
    <property type="match status" value="1"/>
</dbReference>
<evidence type="ECO:0000256" key="6">
    <source>
        <dbReference type="ARBA" id="ARBA00023136"/>
    </source>
</evidence>
<proteinExistence type="predicted"/>
<dbReference type="RefSeq" id="WP_380040807.1">
    <property type="nucleotide sequence ID" value="NZ_JBHSEH010000022.1"/>
</dbReference>
<dbReference type="Gene3D" id="1.10.10.1320">
    <property type="entry name" value="Anti-sigma factor, zinc-finger domain"/>
    <property type="match status" value="1"/>
</dbReference>
<keyword evidence="3" id="KW-1003">Cell membrane</keyword>
<evidence type="ECO:0000313" key="12">
    <source>
        <dbReference type="EMBL" id="MFC4427378.1"/>
    </source>
</evidence>
<evidence type="ECO:0000256" key="10">
    <source>
        <dbReference type="SAM" id="Phobius"/>
    </source>
</evidence>
<dbReference type="PANTHER" id="PTHR37461:SF1">
    <property type="entry name" value="ANTI-SIGMA-K FACTOR RSKA"/>
    <property type="match status" value="1"/>
</dbReference>
<gene>
    <name evidence="12" type="ORF">ACFOZ9_14265</name>
</gene>
<evidence type="ECO:0000256" key="5">
    <source>
        <dbReference type="ARBA" id="ARBA00022989"/>
    </source>
</evidence>
<evidence type="ECO:0000259" key="11">
    <source>
        <dbReference type="Pfam" id="PF10099"/>
    </source>
</evidence>
<feature type="domain" description="Anti-sigma K factor RskA C-terminal" evidence="11">
    <location>
        <begin position="134"/>
        <end position="248"/>
    </location>
</feature>
<evidence type="ECO:0000256" key="9">
    <source>
        <dbReference type="SAM" id="MobiDB-lite"/>
    </source>
</evidence>
<dbReference type="Proteomes" id="UP001595998">
    <property type="component" value="Unassembled WGS sequence"/>
</dbReference>
<dbReference type="InterPro" id="IPR018764">
    <property type="entry name" value="RskA_C"/>
</dbReference>
<feature type="compositionally biased region" description="Low complexity" evidence="9">
    <location>
        <begin position="115"/>
        <end position="125"/>
    </location>
</feature>
<name>A0ABV8XU49_9DEIO</name>
<protein>
    <recommendedName>
        <fullName evidence="8">Regulator of SigK</fullName>
    </recommendedName>
    <alternativeName>
        <fullName evidence="7">Sigma-K anti-sigma factor RskA</fullName>
    </alternativeName>
</protein>
<evidence type="ECO:0000256" key="1">
    <source>
        <dbReference type="ARBA" id="ARBA00004167"/>
    </source>
</evidence>
<evidence type="ECO:0000256" key="4">
    <source>
        <dbReference type="ARBA" id="ARBA00022692"/>
    </source>
</evidence>
<sequence>MTTEHDQLIAYALGQLAPDEAAHVEAAIEANPALQTELQRHLDALEHLLDDLDLQAVQVPEGAEERLLARVRAEAAGAEGQPWAPIQALPRLEIPPSEEGLHAAPRVPAAGPVTGSPSSRGRSRRGSWWLPATLALAAAVTLFVVLRPTTDPLERYARMPGAVRQDVTTAQGAVGTLVRLSDGRVYVQLSRAPAEGRTYQLWQVGAGQPASLGVFGAEGLLTNNLPPEVTLAVSVEPQGGSPQPTTQPLFAQKL</sequence>
<keyword evidence="4 10" id="KW-0812">Transmembrane</keyword>
<reference evidence="13" key="1">
    <citation type="journal article" date="2019" name="Int. J. Syst. Evol. Microbiol.">
        <title>The Global Catalogue of Microorganisms (GCM) 10K type strain sequencing project: providing services to taxonomists for standard genome sequencing and annotation.</title>
        <authorList>
            <consortium name="The Broad Institute Genomics Platform"/>
            <consortium name="The Broad Institute Genome Sequencing Center for Infectious Disease"/>
            <person name="Wu L."/>
            <person name="Ma J."/>
        </authorList>
    </citation>
    <scope>NUCLEOTIDE SEQUENCE [LARGE SCALE GENOMIC DNA]</scope>
    <source>
        <strain evidence="13">CCUG 56029</strain>
    </source>
</reference>
<dbReference type="EMBL" id="JBHSEH010000022">
    <property type="protein sequence ID" value="MFC4427378.1"/>
    <property type="molecule type" value="Genomic_DNA"/>
</dbReference>
<comment type="caution">
    <text evidence="12">The sequence shown here is derived from an EMBL/GenBank/DDBJ whole genome shotgun (WGS) entry which is preliminary data.</text>
</comment>
<evidence type="ECO:0000256" key="8">
    <source>
        <dbReference type="ARBA" id="ARBA00030803"/>
    </source>
</evidence>
<keyword evidence="13" id="KW-1185">Reference proteome</keyword>
<dbReference type="InterPro" id="IPR051474">
    <property type="entry name" value="Anti-sigma-K/W_factor"/>
</dbReference>
<feature type="region of interest" description="Disordered" evidence="9">
    <location>
        <begin position="98"/>
        <end position="125"/>
    </location>
</feature>
<evidence type="ECO:0000256" key="2">
    <source>
        <dbReference type="ARBA" id="ARBA00004236"/>
    </source>
</evidence>
<feature type="transmembrane region" description="Helical" evidence="10">
    <location>
        <begin position="128"/>
        <end position="146"/>
    </location>
</feature>
<keyword evidence="6 10" id="KW-0472">Membrane</keyword>
<dbReference type="Pfam" id="PF10099">
    <property type="entry name" value="RskA_C"/>
    <property type="match status" value="1"/>
</dbReference>
<evidence type="ECO:0000313" key="13">
    <source>
        <dbReference type="Proteomes" id="UP001595998"/>
    </source>
</evidence>